<feature type="domain" description="RagB/SusD" evidence="5">
    <location>
        <begin position="23"/>
        <end position="159"/>
    </location>
</feature>
<dbReference type="Pfam" id="PF07980">
    <property type="entry name" value="SusD_RagB"/>
    <property type="match status" value="1"/>
</dbReference>
<dbReference type="InterPro" id="IPR011990">
    <property type="entry name" value="TPR-like_helical_dom_sf"/>
</dbReference>
<evidence type="ECO:0000256" key="1">
    <source>
        <dbReference type="ARBA" id="ARBA00004442"/>
    </source>
</evidence>
<evidence type="ECO:0000313" key="6">
    <source>
        <dbReference type="EMBL" id="MPN01052.1"/>
    </source>
</evidence>
<dbReference type="GO" id="GO:0009279">
    <property type="term" value="C:cell outer membrane"/>
    <property type="evidence" value="ECO:0007669"/>
    <property type="project" value="UniProtKB-SubCell"/>
</dbReference>
<dbReference type="InterPro" id="IPR012944">
    <property type="entry name" value="SusD_RagB_dom"/>
</dbReference>
<sequence length="160" mass="18275">MRKLLDEGVKLTPGLIVSTPHYYVYARYTEALLIFAEAANEAAGPDGNVGGFTARDIVKKIRSRAGIISTAYVDGLDKNGLASLIRNERRIELCFEGFRFWDLRRWNDLSGMNEPVKGIDLQSMTEFEVEKRHYEAYMIYAPIPYNETLKYDIVQNAGWN</sequence>
<gene>
    <name evidence="6" type="ORF">SDC9_148252</name>
</gene>
<accession>A0A645EIF4</accession>
<comment type="caution">
    <text evidence="6">The sequence shown here is derived from an EMBL/GenBank/DDBJ whole genome shotgun (WGS) entry which is preliminary data.</text>
</comment>
<dbReference type="EMBL" id="VSSQ01047074">
    <property type="protein sequence ID" value="MPN01052.1"/>
    <property type="molecule type" value="Genomic_DNA"/>
</dbReference>
<keyword evidence="3" id="KW-0472">Membrane</keyword>
<proteinExistence type="predicted"/>
<evidence type="ECO:0000259" key="5">
    <source>
        <dbReference type="Pfam" id="PF07980"/>
    </source>
</evidence>
<evidence type="ECO:0000256" key="3">
    <source>
        <dbReference type="ARBA" id="ARBA00023136"/>
    </source>
</evidence>
<dbReference type="Gene3D" id="1.25.40.390">
    <property type="match status" value="1"/>
</dbReference>
<comment type="subcellular location">
    <subcellularLocation>
        <location evidence="1">Cell outer membrane</location>
    </subcellularLocation>
</comment>
<name>A0A645EIF4_9ZZZZ</name>
<dbReference type="AlphaFoldDB" id="A0A645EIF4"/>
<keyword evidence="2" id="KW-0732">Signal</keyword>
<protein>
    <recommendedName>
        <fullName evidence="5">RagB/SusD domain-containing protein</fullName>
    </recommendedName>
</protein>
<evidence type="ECO:0000256" key="2">
    <source>
        <dbReference type="ARBA" id="ARBA00022729"/>
    </source>
</evidence>
<evidence type="ECO:0000256" key="4">
    <source>
        <dbReference type="ARBA" id="ARBA00023237"/>
    </source>
</evidence>
<keyword evidence="4" id="KW-0998">Cell outer membrane</keyword>
<reference evidence="6" key="1">
    <citation type="submission" date="2019-08" db="EMBL/GenBank/DDBJ databases">
        <authorList>
            <person name="Kucharzyk K."/>
            <person name="Murdoch R.W."/>
            <person name="Higgins S."/>
            <person name="Loffler F."/>
        </authorList>
    </citation>
    <scope>NUCLEOTIDE SEQUENCE</scope>
</reference>
<organism evidence="6">
    <name type="scientific">bioreactor metagenome</name>
    <dbReference type="NCBI Taxonomy" id="1076179"/>
    <lineage>
        <taxon>unclassified sequences</taxon>
        <taxon>metagenomes</taxon>
        <taxon>ecological metagenomes</taxon>
    </lineage>
</organism>
<dbReference type="SUPFAM" id="SSF48452">
    <property type="entry name" value="TPR-like"/>
    <property type="match status" value="1"/>
</dbReference>